<dbReference type="GO" id="GO:0051301">
    <property type="term" value="P:cell division"/>
    <property type="evidence" value="ECO:0007669"/>
    <property type="project" value="UniProtKB-UniRule"/>
</dbReference>
<name>A0A6A6WHR9_9PEZI</name>
<keyword evidence="8 11" id="KW-0539">Nucleus</keyword>
<keyword evidence="13" id="KW-1185">Reference proteome</keyword>
<evidence type="ECO:0000256" key="4">
    <source>
        <dbReference type="ARBA" id="ARBA00022618"/>
    </source>
</evidence>
<sequence>MLLDEEPAALIAACRQSFKIDSDRSAISRIGSALSDLNTFRSSIISQHSSQLQKLVRQQQTLNSQHSLTVSSHNPTSHASNILRLDTEKFRVAKQASDLEIEEERMGAELDSLKSTLQEVEEQGPEGGEALERELAHPEENETVLKLRIYRDLGMGVEVDPATGDHNRVIFQKSGDVHYLGRDKKMDLMFYCNMFWDKL</sequence>
<evidence type="ECO:0000256" key="8">
    <source>
        <dbReference type="ARBA" id="ARBA00023242"/>
    </source>
</evidence>
<dbReference type="GeneID" id="54484415"/>
<protein>
    <recommendedName>
        <fullName evidence="11">Kinetochore protein Spc24</fullName>
    </recommendedName>
</protein>
<comment type="subcellular location">
    <subcellularLocation>
        <location evidence="1">Cytoplasm</location>
        <location evidence="1">Cytoskeleton</location>
        <location evidence="1">Microtubule organizing center</location>
    </subcellularLocation>
    <subcellularLocation>
        <location evidence="11">Nucleus</location>
    </subcellularLocation>
    <subcellularLocation>
        <location evidence="11">Chromosome</location>
        <location evidence="11">Centromere</location>
        <location evidence="11">Kinetochore</location>
    </subcellularLocation>
</comment>
<dbReference type="GO" id="GO:0005815">
    <property type="term" value="C:microtubule organizing center"/>
    <property type="evidence" value="ECO:0007669"/>
    <property type="project" value="UniProtKB-SubCell"/>
</dbReference>
<keyword evidence="6 11" id="KW-0995">Kinetochore</keyword>
<keyword evidence="5 11" id="KW-0498">Mitosis</keyword>
<evidence type="ECO:0000256" key="5">
    <source>
        <dbReference type="ARBA" id="ARBA00022776"/>
    </source>
</evidence>
<evidence type="ECO:0000313" key="13">
    <source>
        <dbReference type="Proteomes" id="UP000799437"/>
    </source>
</evidence>
<dbReference type="Pfam" id="PF08286">
    <property type="entry name" value="Spc24"/>
    <property type="match status" value="1"/>
</dbReference>
<dbReference type="Gene3D" id="3.30.160.430">
    <property type="match status" value="1"/>
</dbReference>
<evidence type="ECO:0000256" key="7">
    <source>
        <dbReference type="ARBA" id="ARBA00023054"/>
    </source>
</evidence>
<evidence type="ECO:0000256" key="6">
    <source>
        <dbReference type="ARBA" id="ARBA00022838"/>
    </source>
</evidence>
<evidence type="ECO:0000256" key="3">
    <source>
        <dbReference type="ARBA" id="ARBA00022454"/>
    </source>
</evidence>
<organism evidence="12 13">
    <name type="scientific">Pseudovirgaria hyperparasitica</name>
    <dbReference type="NCBI Taxonomy" id="470096"/>
    <lineage>
        <taxon>Eukaryota</taxon>
        <taxon>Fungi</taxon>
        <taxon>Dikarya</taxon>
        <taxon>Ascomycota</taxon>
        <taxon>Pezizomycotina</taxon>
        <taxon>Dothideomycetes</taxon>
        <taxon>Dothideomycetes incertae sedis</taxon>
        <taxon>Acrospermales</taxon>
        <taxon>Acrospermaceae</taxon>
        <taxon>Pseudovirgaria</taxon>
    </lineage>
</organism>
<accession>A0A6A6WHR9</accession>
<keyword evidence="7" id="KW-0175">Coiled coil</keyword>
<keyword evidence="10 11" id="KW-0137">Centromere</keyword>
<dbReference type="GO" id="GO:0005634">
    <property type="term" value="C:nucleus"/>
    <property type="evidence" value="ECO:0007669"/>
    <property type="project" value="UniProtKB-SubCell"/>
</dbReference>
<evidence type="ECO:0000256" key="2">
    <source>
        <dbReference type="ARBA" id="ARBA00007804"/>
    </source>
</evidence>
<dbReference type="AlphaFoldDB" id="A0A6A6WHR9"/>
<comment type="similarity">
    <text evidence="2 11">Belongs to the SPC24 family.</text>
</comment>
<dbReference type="PANTHER" id="PTHR22142:SF2">
    <property type="entry name" value="KINETOCHORE PROTEIN SPC24"/>
    <property type="match status" value="1"/>
</dbReference>
<dbReference type="CDD" id="cd11565">
    <property type="entry name" value="RWD_Spc24"/>
    <property type="match status" value="1"/>
</dbReference>
<dbReference type="RefSeq" id="XP_033604803.1">
    <property type="nucleotide sequence ID" value="XM_033743361.1"/>
</dbReference>
<comment type="subunit">
    <text evidence="11">Component of the NDC80 complex.</text>
</comment>
<gene>
    <name evidence="12" type="ORF">EJ05DRAFT_473261</name>
</gene>
<dbReference type="InterPro" id="IPR013252">
    <property type="entry name" value="Ndc80_Spc24"/>
</dbReference>
<keyword evidence="9 11" id="KW-0131">Cell cycle</keyword>
<dbReference type="Proteomes" id="UP000799437">
    <property type="component" value="Unassembled WGS sequence"/>
</dbReference>
<dbReference type="GO" id="GO:0008017">
    <property type="term" value="F:microtubule binding"/>
    <property type="evidence" value="ECO:0007669"/>
    <property type="project" value="TreeGrafter"/>
</dbReference>
<evidence type="ECO:0000256" key="10">
    <source>
        <dbReference type="ARBA" id="ARBA00023328"/>
    </source>
</evidence>
<evidence type="ECO:0000313" key="12">
    <source>
        <dbReference type="EMBL" id="KAF2762352.1"/>
    </source>
</evidence>
<reference evidence="12" key="1">
    <citation type="journal article" date="2020" name="Stud. Mycol.">
        <title>101 Dothideomycetes genomes: a test case for predicting lifestyles and emergence of pathogens.</title>
        <authorList>
            <person name="Haridas S."/>
            <person name="Albert R."/>
            <person name="Binder M."/>
            <person name="Bloem J."/>
            <person name="Labutti K."/>
            <person name="Salamov A."/>
            <person name="Andreopoulos B."/>
            <person name="Baker S."/>
            <person name="Barry K."/>
            <person name="Bills G."/>
            <person name="Bluhm B."/>
            <person name="Cannon C."/>
            <person name="Castanera R."/>
            <person name="Culley D."/>
            <person name="Daum C."/>
            <person name="Ezra D."/>
            <person name="Gonzalez J."/>
            <person name="Henrissat B."/>
            <person name="Kuo A."/>
            <person name="Liang C."/>
            <person name="Lipzen A."/>
            <person name="Lutzoni F."/>
            <person name="Magnuson J."/>
            <person name="Mondo S."/>
            <person name="Nolan M."/>
            <person name="Ohm R."/>
            <person name="Pangilinan J."/>
            <person name="Park H.-J."/>
            <person name="Ramirez L."/>
            <person name="Alfaro M."/>
            <person name="Sun H."/>
            <person name="Tritt A."/>
            <person name="Yoshinaga Y."/>
            <person name="Zwiers L.-H."/>
            <person name="Turgeon B."/>
            <person name="Goodwin S."/>
            <person name="Spatafora J."/>
            <person name="Crous P."/>
            <person name="Grigoriev I."/>
        </authorList>
    </citation>
    <scope>NUCLEOTIDE SEQUENCE</scope>
    <source>
        <strain evidence="12">CBS 121739</strain>
    </source>
</reference>
<evidence type="ECO:0000256" key="9">
    <source>
        <dbReference type="ARBA" id="ARBA00023306"/>
    </source>
</evidence>
<dbReference type="GO" id="GO:0007059">
    <property type="term" value="P:chromosome segregation"/>
    <property type="evidence" value="ECO:0007669"/>
    <property type="project" value="TreeGrafter"/>
</dbReference>
<dbReference type="EMBL" id="ML996566">
    <property type="protein sequence ID" value="KAF2762352.1"/>
    <property type="molecule type" value="Genomic_DNA"/>
</dbReference>
<proteinExistence type="inferred from homology"/>
<dbReference type="SUPFAM" id="SSF143026">
    <property type="entry name" value="Kinetochore globular domain"/>
    <property type="match status" value="1"/>
</dbReference>
<comment type="function">
    <text evidence="11">Acts as a component of the essential kinetochore-associated NDC80 complex, which is required for chromosome segregation and spindle checkpoint activity.</text>
</comment>
<keyword evidence="4 11" id="KW-0132">Cell division</keyword>
<dbReference type="InterPro" id="IPR038066">
    <property type="entry name" value="Spc24_Fungi_globular_sf"/>
</dbReference>
<dbReference type="OrthoDB" id="3344830at2759"/>
<evidence type="ECO:0000256" key="11">
    <source>
        <dbReference type="RuleBase" id="RU368011"/>
    </source>
</evidence>
<keyword evidence="3 11" id="KW-0158">Chromosome</keyword>
<dbReference type="PANTHER" id="PTHR22142">
    <property type="match status" value="1"/>
</dbReference>
<dbReference type="GO" id="GO:0031262">
    <property type="term" value="C:Ndc80 complex"/>
    <property type="evidence" value="ECO:0007669"/>
    <property type="project" value="TreeGrafter"/>
</dbReference>
<evidence type="ECO:0000256" key="1">
    <source>
        <dbReference type="ARBA" id="ARBA00004267"/>
    </source>
</evidence>